<proteinExistence type="predicted"/>
<name>A0AAD8XUR7_9STRA</name>
<dbReference type="Proteomes" id="UP001224775">
    <property type="component" value="Unassembled WGS sequence"/>
</dbReference>
<reference evidence="1" key="1">
    <citation type="submission" date="2023-06" db="EMBL/GenBank/DDBJ databases">
        <title>Survivors Of The Sea: Transcriptome response of Skeletonema marinoi to long-term dormancy.</title>
        <authorList>
            <person name="Pinder M.I.M."/>
            <person name="Kourtchenko O."/>
            <person name="Robertson E.K."/>
            <person name="Larsson T."/>
            <person name="Maumus F."/>
            <person name="Osuna-Cruz C.M."/>
            <person name="Vancaester E."/>
            <person name="Stenow R."/>
            <person name="Vandepoele K."/>
            <person name="Ploug H."/>
            <person name="Bruchert V."/>
            <person name="Godhe A."/>
            <person name="Topel M."/>
        </authorList>
    </citation>
    <scope>NUCLEOTIDE SEQUENCE</scope>
    <source>
        <strain evidence="1">R05AC</strain>
    </source>
</reference>
<dbReference type="EMBL" id="JATAAI010000042">
    <property type="protein sequence ID" value="KAK1733969.1"/>
    <property type="molecule type" value="Genomic_DNA"/>
</dbReference>
<accession>A0AAD8XUR7</accession>
<sequence>MKMSSTTKTRSVRFADTAQLYIVGRHEDYKNKINSVARHDLWYTKSDYYSMRRAIEQDVLQVRAQALVGAPFNYAGDDEASAFESSVCCVGIEHLLTPAFILETAACRARCILAVLIAQAQAGLDVSELDIALASLTQTRSAQLRARKRGMLLQDSI</sequence>
<keyword evidence="2" id="KW-1185">Reference proteome</keyword>
<dbReference type="AlphaFoldDB" id="A0AAD8XUR7"/>
<evidence type="ECO:0000313" key="2">
    <source>
        <dbReference type="Proteomes" id="UP001224775"/>
    </source>
</evidence>
<evidence type="ECO:0000313" key="1">
    <source>
        <dbReference type="EMBL" id="KAK1733969.1"/>
    </source>
</evidence>
<gene>
    <name evidence="1" type="ORF">QTG54_015227</name>
</gene>
<protein>
    <submittedName>
        <fullName evidence="1">Uncharacterized protein</fullName>
    </submittedName>
</protein>
<organism evidence="1 2">
    <name type="scientific">Skeletonema marinoi</name>
    <dbReference type="NCBI Taxonomy" id="267567"/>
    <lineage>
        <taxon>Eukaryota</taxon>
        <taxon>Sar</taxon>
        <taxon>Stramenopiles</taxon>
        <taxon>Ochrophyta</taxon>
        <taxon>Bacillariophyta</taxon>
        <taxon>Coscinodiscophyceae</taxon>
        <taxon>Thalassiosirophycidae</taxon>
        <taxon>Thalassiosirales</taxon>
        <taxon>Skeletonemataceae</taxon>
        <taxon>Skeletonema</taxon>
        <taxon>Skeletonema marinoi-dohrnii complex</taxon>
    </lineage>
</organism>
<comment type="caution">
    <text evidence="1">The sequence shown here is derived from an EMBL/GenBank/DDBJ whole genome shotgun (WGS) entry which is preliminary data.</text>
</comment>